<protein>
    <recommendedName>
        <fullName evidence="11">Chromate transporter</fullName>
    </recommendedName>
</protein>
<evidence type="ECO:0000313" key="9">
    <source>
        <dbReference type="EMBL" id="GHH74771.1"/>
    </source>
</evidence>
<dbReference type="GeneID" id="95354611"/>
<feature type="transmembrane region" description="Helical" evidence="8">
    <location>
        <begin position="82"/>
        <end position="106"/>
    </location>
</feature>
<dbReference type="EMBL" id="BNBO01000023">
    <property type="protein sequence ID" value="GHH74771.1"/>
    <property type="molecule type" value="Genomic_DNA"/>
</dbReference>
<organism evidence="9 10">
    <name type="scientific">Kitasatospora indigofera</name>
    <dbReference type="NCBI Taxonomy" id="67307"/>
    <lineage>
        <taxon>Bacteria</taxon>
        <taxon>Bacillati</taxon>
        <taxon>Actinomycetota</taxon>
        <taxon>Actinomycetes</taxon>
        <taxon>Kitasatosporales</taxon>
        <taxon>Streptomycetaceae</taxon>
        <taxon>Kitasatospora</taxon>
    </lineage>
</organism>
<proteinExistence type="inferred from homology"/>
<evidence type="ECO:0000256" key="4">
    <source>
        <dbReference type="ARBA" id="ARBA00022692"/>
    </source>
</evidence>
<keyword evidence="10" id="KW-1185">Reference proteome</keyword>
<keyword evidence="3" id="KW-1003">Cell membrane</keyword>
<sequence>MEHGGQVRLRTIAREWGRIGLVGFGGPPAHILLLRRLCVERRGWLDPAEFEDGIATTNLLPGPASTQLAIFTAWRLRGTPGALVGGLCFIAPGLVLILALSALFLAGHPPLWVLGAADGAGAAVPAVAVQAAAALVPGSLGRASAGAADGTDRVRGGRARWYGYALAGAGAALLTGPWLVLVVVATGLAEVAVRSRGRRTPRPGLPDATARDDAGAVGAAGDGSDADDAGGPPPGGGRRGTLPLLAAVPAVGGLGGLGALAWVAFKVGALSYGGGFVIIPLMRDDAVHRYHWMTDGQFLNAVALGQVTPGPVVHTVSAVGYAAAGTLGGLLAAAVAFGPSFLFVILGARHFGRLRADLRVQDFLTGAGPAVIGAIAGSALPLAASLAHGWQWGVLAAALAGLTVARRGAVGALLVAGALGVVAALAGLPVA</sequence>
<dbReference type="RefSeq" id="WP_190212433.1">
    <property type="nucleotide sequence ID" value="NZ_BNBO01000023.1"/>
</dbReference>
<feature type="transmembrane region" description="Helical" evidence="8">
    <location>
        <begin position="330"/>
        <end position="351"/>
    </location>
</feature>
<dbReference type="GO" id="GO:0005886">
    <property type="term" value="C:plasma membrane"/>
    <property type="evidence" value="ECO:0007669"/>
    <property type="project" value="UniProtKB-SubCell"/>
</dbReference>
<evidence type="ECO:0000313" key="10">
    <source>
        <dbReference type="Proteomes" id="UP000617734"/>
    </source>
</evidence>
<evidence type="ECO:0000256" key="8">
    <source>
        <dbReference type="SAM" id="Phobius"/>
    </source>
</evidence>
<comment type="subcellular location">
    <subcellularLocation>
        <location evidence="1">Cell membrane</location>
        <topology evidence="1">Multi-pass membrane protein</topology>
    </subcellularLocation>
</comment>
<feature type="transmembrane region" description="Helical" evidence="8">
    <location>
        <begin position="161"/>
        <end position="189"/>
    </location>
</feature>
<reference evidence="9" key="1">
    <citation type="journal article" date="2014" name="Int. J. Syst. Evol. Microbiol.">
        <title>Complete genome sequence of Corynebacterium casei LMG S-19264T (=DSM 44701T), isolated from a smear-ripened cheese.</title>
        <authorList>
            <consortium name="US DOE Joint Genome Institute (JGI-PGF)"/>
            <person name="Walter F."/>
            <person name="Albersmeier A."/>
            <person name="Kalinowski J."/>
            <person name="Ruckert C."/>
        </authorList>
    </citation>
    <scope>NUCLEOTIDE SEQUENCE</scope>
    <source>
        <strain evidence="9">JCM 4646</strain>
    </source>
</reference>
<dbReference type="InterPro" id="IPR052518">
    <property type="entry name" value="CHR_Transporter"/>
</dbReference>
<evidence type="ECO:0000256" key="3">
    <source>
        <dbReference type="ARBA" id="ARBA00022475"/>
    </source>
</evidence>
<gene>
    <name evidence="9" type="ORF">GCM10018781_42150</name>
</gene>
<name>A0A919KWR2_9ACTN</name>
<comment type="similarity">
    <text evidence="2">Belongs to the chromate ion transporter (CHR) (TC 2.A.51) family.</text>
</comment>
<dbReference type="AlphaFoldDB" id="A0A919KWR2"/>
<dbReference type="PANTHER" id="PTHR43663">
    <property type="entry name" value="CHROMATE TRANSPORT PROTEIN-RELATED"/>
    <property type="match status" value="1"/>
</dbReference>
<dbReference type="PANTHER" id="PTHR43663:SF1">
    <property type="entry name" value="CHROMATE TRANSPORTER"/>
    <property type="match status" value="1"/>
</dbReference>
<evidence type="ECO:0000256" key="5">
    <source>
        <dbReference type="ARBA" id="ARBA00022989"/>
    </source>
</evidence>
<evidence type="ECO:0008006" key="11">
    <source>
        <dbReference type="Google" id="ProtNLM"/>
    </source>
</evidence>
<evidence type="ECO:0000256" key="2">
    <source>
        <dbReference type="ARBA" id="ARBA00005262"/>
    </source>
</evidence>
<keyword evidence="4 8" id="KW-0812">Transmembrane</keyword>
<dbReference type="PIRSF" id="PIRSF004810">
    <property type="entry name" value="ChrA"/>
    <property type="match status" value="1"/>
</dbReference>
<keyword evidence="5 8" id="KW-1133">Transmembrane helix</keyword>
<reference evidence="9" key="2">
    <citation type="submission" date="2020-09" db="EMBL/GenBank/DDBJ databases">
        <authorList>
            <person name="Sun Q."/>
            <person name="Ohkuma M."/>
        </authorList>
    </citation>
    <scope>NUCLEOTIDE SEQUENCE</scope>
    <source>
        <strain evidence="9">JCM 4646</strain>
    </source>
</reference>
<dbReference type="Proteomes" id="UP000617734">
    <property type="component" value="Unassembled WGS sequence"/>
</dbReference>
<accession>A0A919KWR2</accession>
<dbReference type="InterPro" id="IPR003370">
    <property type="entry name" value="Chromate_transpt"/>
</dbReference>
<evidence type="ECO:0000256" key="1">
    <source>
        <dbReference type="ARBA" id="ARBA00004651"/>
    </source>
</evidence>
<keyword evidence="6 8" id="KW-0472">Membrane</keyword>
<dbReference type="Pfam" id="PF02417">
    <property type="entry name" value="Chromate_transp"/>
    <property type="match status" value="2"/>
</dbReference>
<feature type="transmembrane region" description="Helical" evidence="8">
    <location>
        <begin position="412"/>
        <end position="430"/>
    </location>
</feature>
<dbReference type="InterPro" id="IPR014047">
    <property type="entry name" value="Chr_Tranpt_l_chain"/>
</dbReference>
<evidence type="ECO:0000256" key="7">
    <source>
        <dbReference type="SAM" id="MobiDB-lite"/>
    </source>
</evidence>
<feature type="transmembrane region" description="Helical" evidence="8">
    <location>
        <begin position="363"/>
        <end position="383"/>
    </location>
</feature>
<feature type="region of interest" description="Disordered" evidence="7">
    <location>
        <begin position="196"/>
        <end position="238"/>
    </location>
</feature>
<comment type="caution">
    <text evidence="9">The sequence shown here is derived from an EMBL/GenBank/DDBJ whole genome shotgun (WGS) entry which is preliminary data.</text>
</comment>
<evidence type="ECO:0000256" key="6">
    <source>
        <dbReference type="ARBA" id="ARBA00023136"/>
    </source>
</evidence>
<dbReference type="GO" id="GO:0015109">
    <property type="term" value="F:chromate transmembrane transporter activity"/>
    <property type="evidence" value="ECO:0007669"/>
    <property type="project" value="InterPro"/>
</dbReference>